<feature type="transmembrane region" description="Helical" evidence="1">
    <location>
        <begin position="108"/>
        <end position="129"/>
    </location>
</feature>
<name>A0ABS0MZI7_9SPHN</name>
<reference evidence="2 3" key="1">
    <citation type="submission" date="2020-11" db="EMBL/GenBank/DDBJ databases">
        <title>Erythrobacter sediminis sp. nov., a marine bacterium from a tidal flat of Garorim Bay.</title>
        <authorList>
            <person name="Kim D."/>
            <person name="Yoo Y."/>
            <person name="Kim J.-J."/>
        </authorList>
    </citation>
    <scope>NUCLEOTIDE SEQUENCE [LARGE SCALE GENOMIC DNA]</scope>
    <source>
        <strain evidence="2 3">JGD-13</strain>
    </source>
</reference>
<comment type="caution">
    <text evidence="2">The sequence shown here is derived from an EMBL/GenBank/DDBJ whole genome shotgun (WGS) entry which is preliminary data.</text>
</comment>
<keyword evidence="1" id="KW-0472">Membrane</keyword>
<evidence type="ECO:0008006" key="4">
    <source>
        <dbReference type="Google" id="ProtNLM"/>
    </source>
</evidence>
<organism evidence="2 3">
    <name type="scientific">Aurantiacibacter sediminis</name>
    <dbReference type="NCBI Taxonomy" id="2793064"/>
    <lineage>
        <taxon>Bacteria</taxon>
        <taxon>Pseudomonadati</taxon>
        <taxon>Pseudomonadota</taxon>
        <taxon>Alphaproteobacteria</taxon>
        <taxon>Sphingomonadales</taxon>
        <taxon>Erythrobacteraceae</taxon>
        <taxon>Aurantiacibacter</taxon>
    </lineage>
</organism>
<feature type="transmembrane region" description="Helical" evidence="1">
    <location>
        <begin position="71"/>
        <end position="96"/>
    </location>
</feature>
<keyword evidence="1" id="KW-1133">Transmembrane helix</keyword>
<sequence>MDEASQPQTASAPRDNSLSMQRPVIISILYLANFVLGVSVFIGVILAYVWRGEERTSQWEQTHFTYLIRTFWIGLAISLVFALGWFGLIFGTMATFDAGPSTSGPPGGFFVIMFGGMLVFVLCAAWFAIRSILSLVKAGERRPMPNPKALLF</sequence>
<dbReference type="EMBL" id="JAEANY010000001">
    <property type="protein sequence ID" value="MBH5321120.1"/>
    <property type="molecule type" value="Genomic_DNA"/>
</dbReference>
<keyword evidence="1" id="KW-0812">Transmembrane</keyword>
<accession>A0ABS0MZI7</accession>
<gene>
    <name evidence="2" type="ORF">I5L03_00815</name>
</gene>
<dbReference type="Proteomes" id="UP000602442">
    <property type="component" value="Unassembled WGS sequence"/>
</dbReference>
<evidence type="ECO:0000313" key="2">
    <source>
        <dbReference type="EMBL" id="MBH5321120.1"/>
    </source>
</evidence>
<evidence type="ECO:0000313" key="3">
    <source>
        <dbReference type="Proteomes" id="UP000602442"/>
    </source>
</evidence>
<evidence type="ECO:0000256" key="1">
    <source>
        <dbReference type="SAM" id="Phobius"/>
    </source>
</evidence>
<feature type="transmembrane region" description="Helical" evidence="1">
    <location>
        <begin position="24"/>
        <end position="50"/>
    </location>
</feature>
<keyword evidence="3" id="KW-1185">Reference proteome</keyword>
<proteinExistence type="predicted"/>
<protein>
    <recommendedName>
        <fullName evidence="4">Transmembrane protein</fullName>
    </recommendedName>
</protein>
<dbReference type="RefSeq" id="WP_197919813.1">
    <property type="nucleotide sequence ID" value="NZ_CAWPTA010000006.1"/>
</dbReference>